<reference evidence="2" key="2">
    <citation type="journal article" date="2015" name="Data Brief">
        <title>Shoot transcriptome of the giant reed, Arundo donax.</title>
        <authorList>
            <person name="Barrero R.A."/>
            <person name="Guerrero F.D."/>
            <person name="Moolhuijzen P."/>
            <person name="Goolsby J.A."/>
            <person name="Tidwell J."/>
            <person name="Bellgard S.E."/>
            <person name="Bellgard M.I."/>
        </authorList>
    </citation>
    <scope>NUCLEOTIDE SEQUENCE</scope>
    <source>
        <tissue evidence="2">Shoot tissue taken approximately 20 cm above the soil surface</tissue>
    </source>
</reference>
<organism evidence="2">
    <name type="scientific">Arundo donax</name>
    <name type="common">Giant reed</name>
    <name type="synonym">Donax arundinaceus</name>
    <dbReference type="NCBI Taxonomy" id="35708"/>
    <lineage>
        <taxon>Eukaryota</taxon>
        <taxon>Viridiplantae</taxon>
        <taxon>Streptophyta</taxon>
        <taxon>Embryophyta</taxon>
        <taxon>Tracheophyta</taxon>
        <taxon>Spermatophyta</taxon>
        <taxon>Magnoliopsida</taxon>
        <taxon>Liliopsida</taxon>
        <taxon>Poales</taxon>
        <taxon>Poaceae</taxon>
        <taxon>PACMAD clade</taxon>
        <taxon>Arundinoideae</taxon>
        <taxon>Arundineae</taxon>
        <taxon>Arundo</taxon>
    </lineage>
</organism>
<evidence type="ECO:0000313" key="2">
    <source>
        <dbReference type="EMBL" id="JAE12980.1"/>
    </source>
</evidence>
<sequence length="110" mass="12651">MGTRLTVHMNRAPQRRPPRRPGTIPTALTFPALWRPRRRPPRAPAESTAQRHLRTLLGTRPRSPISRLWIDSSIEVDYRQQQHRLGGLHGTALTTSRHCPIARLVYFCDS</sequence>
<feature type="region of interest" description="Disordered" evidence="1">
    <location>
        <begin position="1"/>
        <end position="57"/>
    </location>
</feature>
<reference evidence="2" key="1">
    <citation type="submission" date="2014-09" db="EMBL/GenBank/DDBJ databases">
        <authorList>
            <person name="Magalhaes I.L.F."/>
            <person name="Oliveira U."/>
            <person name="Santos F.R."/>
            <person name="Vidigal T.H.D.A."/>
            <person name="Brescovit A.D."/>
            <person name="Santos A.J."/>
        </authorList>
    </citation>
    <scope>NUCLEOTIDE SEQUENCE</scope>
    <source>
        <tissue evidence="2">Shoot tissue taken approximately 20 cm above the soil surface</tissue>
    </source>
</reference>
<evidence type="ECO:0000256" key="1">
    <source>
        <dbReference type="SAM" id="MobiDB-lite"/>
    </source>
</evidence>
<accession>A0A0A9FIW4</accession>
<proteinExistence type="predicted"/>
<dbReference type="EMBL" id="GBRH01184916">
    <property type="protein sequence ID" value="JAE12980.1"/>
    <property type="molecule type" value="Transcribed_RNA"/>
</dbReference>
<dbReference type="AlphaFoldDB" id="A0A0A9FIW4"/>
<name>A0A0A9FIW4_ARUDO</name>
<protein>
    <submittedName>
        <fullName evidence="2">Uncharacterized protein</fullName>
    </submittedName>
</protein>